<dbReference type="PANTHER" id="PTHR46566">
    <property type="entry name" value="1-PHOSPHOFRUCTOKINASE-RELATED"/>
    <property type="match status" value="1"/>
</dbReference>
<dbReference type="InterPro" id="IPR002173">
    <property type="entry name" value="Carboh/pur_kinase_PfkB_CS"/>
</dbReference>
<dbReference type="SUPFAM" id="SSF53613">
    <property type="entry name" value="Ribokinase-like"/>
    <property type="match status" value="1"/>
</dbReference>
<gene>
    <name evidence="8" type="primary">pfkB_1</name>
    <name evidence="8" type="ORF">GCM10023258_03420</name>
</gene>
<keyword evidence="9" id="KW-1185">Reference proteome</keyword>
<evidence type="ECO:0000256" key="1">
    <source>
        <dbReference type="ARBA" id="ARBA00010688"/>
    </source>
</evidence>
<evidence type="ECO:0000256" key="5">
    <source>
        <dbReference type="ARBA" id="ARBA00022840"/>
    </source>
</evidence>
<dbReference type="InterPro" id="IPR017583">
    <property type="entry name" value="Tagatose/fructose_Pkinase"/>
</dbReference>
<dbReference type="Gene3D" id="3.40.1190.20">
    <property type="match status" value="1"/>
</dbReference>
<proteinExistence type="inferred from homology"/>
<dbReference type="Proteomes" id="UP001500427">
    <property type="component" value="Unassembled WGS sequence"/>
</dbReference>
<dbReference type="EMBL" id="BAABIW010000004">
    <property type="protein sequence ID" value="GAA5017268.1"/>
    <property type="molecule type" value="Genomic_DNA"/>
</dbReference>
<evidence type="ECO:0000256" key="2">
    <source>
        <dbReference type="ARBA" id="ARBA00022679"/>
    </source>
</evidence>
<dbReference type="Pfam" id="PF00294">
    <property type="entry name" value="PfkB"/>
    <property type="match status" value="1"/>
</dbReference>
<feature type="domain" description="Carbohydrate kinase PfkB" evidence="7">
    <location>
        <begin position="16"/>
        <end position="322"/>
    </location>
</feature>
<comment type="similarity">
    <text evidence="1">Belongs to the carbohydrate kinase PfkB family.</text>
</comment>
<dbReference type="NCBIfam" id="TIGR03168">
    <property type="entry name" value="1-PFK"/>
    <property type="match status" value="1"/>
</dbReference>
<accession>A0ABP9J136</accession>
<evidence type="ECO:0000256" key="6">
    <source>
        <dbReference type="PIRNR" id="PIRNR000535"/>
    </source>
</evidence>
<evidence type="ECO:0000259" key="7">
    <source>
        <dbReference type="Pfam" id="PF00294"/>
    </source>
</evidence>
<sequence length="342" mass="34848">MIVTLTPNPALDITYAVPTVTLGESHRVGSVTERAGGKGLNVASVLATMLASLSPSTSTSTGTSTAAGVVAVAPVGALDRELFAADLDARRVPHRLVESPCPTRRSVAVVESDGRATLLNEAGVGQSRRVWQLVTDEVERLAGSARVLTVSGSLPPGTDPDLVLRLTELAHAHDLLVVLDVSGEALARALPAHPDVVKPNRTEAAGVLRALAEAAGAPTRTAPDPTAQQAAYALVEAGARAAVVSDGAAGLVLVHGELALRARLPRPLTGNPTGAGDALTAALAAGLDRAGQLPDGRAAWEPVLRRGVAWSAAAVLQPVAGAIDPADADRLAPDVEIEEIRS</sequence>
<protein>
    <submittedName>
        <fullName evidence="8">1-phosphofructokinase</fullName>
    </submittedName>
</protein>
<dbReference type="RefSeq" id="WP_345505694.1">
    <property type="nucleotide sequence ID" value="NZ_BAABIW010000004.1"/>
</dbReference>
<organism evidence="8 9">
    <name type="scientific">Terrabacter aeriphilus</name>
    <dbReference type="NCBI Taxonomy" id="515662"/>
    <lineage>
        <taxon>Bacteria</taxon>
        <taxon>Bacillati</taxon>
        <taxon>Actinomycetota</taxon>
        <taxon>Actinomycetes</taxon>
        <taxon>Micrococcales</taxon>
        <taxon>Intrasporangiaceae</taxon>
        <taxon>Terrabacter</taxon>
    </lineage>
</organism>
<evidence type="ECO:0000313" key="9">
    <source>
        <dbReference type="Proteomes" id="UP001500427"/>
    </source>
</evidence>
<comment type="caution">
    <text evidence="8">The sequence shown here is derived from an EMBL/GenBank/DDBJ whole genome shotgun (WGS) entry which is preliminary data.</text>
</comment>
<evidence type="ECO:0000313" key="8">
    <source>
        <dbReference type="EMBL" id="GAA5017268.1"/>
    </source>
</evidence>
<keyword evidence="5" id="KW-0067">ATP-binding</keyword>
<dbReference type="PROSITE" id="PS00584">
    <property type="entry name" value="PFKB_KINASES_2"/>
    <property type="match status" value="1"/>
</dbReference>
<evidence type="ECO:0000256" key="3">
    <source>
        <dbReference type="ARBA" id="ARBA00022741"/>
    </source>
</evidence>
<keyword evidence="4" id="KW-0418">Kinase</keyword>
<keyword evidence="2 6" id="KW-0808">Transferase</keyword>
<keyword evidence="3" id="KW-0547">Nucleotide-binding</keyword>
<dbReference type="InterPro" id="IPR029056">
    <property type="entry name" value="Ribokinase-like"/>
</dbReference>
<dbReference type="InterPro" id="IPR011611">
    <property type="entry name" value="PfkB_dom"/>
</dbReference>
<reference evidence="9" key="1">
    <citation type="journal article" date="2019" name="Int. J. Syst. Evol. Microbiol.">
        <title>The Global Catalogue of Microorganisms (GCM) 10K type strain sequencing project: providing services to taxonomists for standard genome sequencing and annotation.</title>
        <authorList>
            <consortium name="The Broad Institute Genomics Platform"/>
            <consortium name="The Broad Institute Genome Sequencing Center for Infectious Disease"/>
            <person name="Wu L."/>
            <person name="Ma J."/>
        </authorList>
    </citation>
    <scope>NUCLEOTIDE SEQUENCE [LARGE SCALE GENOMIC DNA]</scope>
    <source>
        <strain evidence="9">JCM 17687</strain>
    </source>
</reference>
<evidence type="ECO:0000256" key="4">
    <source>
        <dbReference type="ARBA" id="ARBA00022777"/>
    </source>
</evidence>
<dbReference type="PIRSF" id="PIRSF000535">
    <property type="entry name" value="1PFK/6PFK/LacC"/>
    <property type="match status" value="1"/>
</dbReference>
<name>A0ABP9J136_9MICO</name>
<dbReference type="PANTHER" id="PTHR46566:SF5">
    <property type="entry name" value="1-PHOSPHOFRUCTOKINASE"/>
    <property type="match status" value="1"/>
</dbReference>